<dbReference type="PROSITE" id="PS51257">
    <property type="entry name" value="PROKAR_LIPOPROTEIN"/>
    <property type="match status" value="1"/>
</dbReference>
<evidence type="ECO:0000313" key="8">
    <source>
        <dbReference type="Proteomes" id="UP001367676"/>
    </source>
</evidence>
<sequence>MDVRSLLLLTLLLACVSSLLQSPRKNNLLRIIHQWTFANFNYNSTQDRLSAEQLGYLTPGNVAILDGDYYIDPKTHKMRIFVTTPQFLPGTPATFYEIRDQKRDEPVMSPFPSWESQNIAACSGPISVYRVLIDKCGLLWVLDTGMVETFMVPKRACKPKILIYDLNKNDELIARYEFPEGVLDERSIVINLITESYQKDCKDSIAYIADVQARGLIMFDWPKRTSWRVENTYFYPFPDQAIVRILNTTFQLMDGLFGLALSPATDRQRKLYFHSAASIRESWISTSALKNTSIISDTDALRREFHHSEDLRVGQSTVEVMTEDGILIYAVLNKNALACWNQAHPLKKEFQHVIYEDNDNLQFVSGMKLKDKTLMITSSKLQNYIMLQANGTDVKYRVMIIDNVDKLLDNSPCRKGEKGPILAETEGSSYYPTTPKHTTCHHIHHEDTILPETERWSYHPTTPKHTTSHHIHIDHKHSTSTPLRDEIDDKQPVFFHPPHKNHGHPPYWHQGHEPASVQKQIPHEQTTHSTFQFDDSHLNNPTAESKHQSTSSDQQSPQAPKSPTNPTSRDPADHNVSSRAEQLSAESSERESRTRPSVFSKPILYQSPEELSRHRHDQLNNLELD</sequence>
<comment type="subcellular location">
    <subcellularLocation>
        <location evidence="1">Secreted</location>
    </subcellularLocation>
</comment>
<dbReference type="PANTHER" id="PTHR10009">
    <property type="entry name" value="PROTEIN YELLOW-RELATED"/>
    <property type="match status" value="1"/>
</dbReference>
<dbReference type="AlphaFoldDB" id="A0AAN9T5H3"/>
<feature type="compositionally biased region" description="Polar residues" evidence="5">
    <location>
        <begin position="527"/>
        <end position="568"/>
    </location>
</feature>
<feature type="signal peptide" evidence="6">
    <location>
        <begin position="1"/>
        <end position="18"/>
    </location>
</feature>
<reference evidence="7 8" key="1">
    <citation type="submission" date="2024-03" db="EMBL/GenBank/DDBJ databases">
        <title>Adaptation during the transition from Ophiocordyceps entomopathogen to insect associate is accompanied by gene loss and intensified selection.</title>
        <authorList>
            <person name="Ward C.M."/>
            <person name="Onetto C.A."/>
            <person name="Borneman A.R."/>
        </authorList>
    </citation>
    <scope>NUCLEOTIDE SEQUENCE [LARGE SCALE GENOMIC DNA]</scope>
    <source>
        <strain evidence="7">AWRI1</strain>
        <tissue evidence="7">Single Adult Female</tissue>
    </source>
</reference>
<dbReference type="PANTHER" id="PTHR10009:SF7">
    <property type="entry name" value="GH10609P-RELATED"/>
    <property type="match status" value="1"/>
</dbReference>
<gene>
    <name evidence="7" type="ORF">V9T40_010587</name>
</gene>
<dbReference type="GO" id="GO:0005576">
    <property type="term" value="C:extracellular region"/>
    <property type="evidence" value="ECO:0007669"/>
    <property type="project" value="UniProtKB-SubCell"/>
</dbReference>
<dbReference type="InterPro" id="IPR017996">
    <property type="entry name" value="MRJP/yellow-related"/>
</dbReference>
<evidence type="ECO:0000256" key="3">
    <source>
        <dbReference type="ARBA" id="ARBA00022525"/>
    </source>
</evidence>
<keyword evidence="4" id="KW-0325">Glycoprotein</keyword>
<protein>
    <recommendedName>
        <fullName evidence="9">Bee-milk protein</fullName>
    </recommendedName>
</protein>
<dbReference type="EMBL" id="JBBCAQ010000037">
    <property type="protein sequence ID" value="KAK7573396.1"/>
    <property type="molecule type" value="Genomic_DNA"/>
</dbReference>
<keyword evidence="6" id="KW-0732">Signal</keyword>
<evidence type="ECO:0000256" key="6">
    <source>
        <dbReference type="SAM" id="SignalP"/>
    </source>
</evidence>
<comment type="caution">
    <text evidence="7">The sequence shown here is derived from an EMBL/GenBank/DDBJ whole genome shotgun (WGS) entry which is preliminary data.</text>
</comment>
<dbReference type="Proteomes" id="UP001367676">
    <property type="component" value="Unassembled WGS sequence"/>
</dbReference>
<feature type="chain" id="PRO_5042873847" description="Bee-milk protein" evidence="6">
    <location>
        <begin position="19"/>
        <end position="625"/>
    </location>
</feature>
<feature type="compositionally biased region" description="Basic residues" evidence="5">
    <location>
        <begin position="466"/>
        <end position="475"/>
    </location>
</feature>
<dbReference type="Pfam" id="PF03022">
    <property type="entry name" value="MRJP"/>
    <property type="match status" value="1"/>
</dbReference>
<comment type="similarity">
    <text evidence="2">Belongs to the major royal jelly protein family.</text>
</comment>
<evidence type="ECO:0000256" key="1">
    <source>
        <dbReference type="ARBA" id="ARBA00004613"/>
    </source>
</evidence>
<evidence type="ECO:0000256" key="2">
    <source>
        <dbReference type="ARBA" id="ARBA00009127"/>
    </source>
</evidence>
<accession>A0AAN9T5H3</accession>
<dbReference type="PRINTS" id="PR01366">
    <property type="entry name" value="ROYALJELLY"/>
</dbReference>
<evidence type="ECO:0000256" key="4">
    <source>
        <dbReference type="ARBA" id="ARBA00023180"/>
    </source>
</evidence>
<dbReference type="InterPro" id="IPR011042">
    <property type="entry name" value="6-blade_b-propeller_TolB-like"/>
</dbReference>
<dbReference type="Gene3D" id="2.120.10.30">
    <property type="entry name" value="TolB, C-terminal domain"/>
    <property type="match status" value="1"/>
</dbReference>
<proteinExistence type="inferred from homology"/>
<keyword evidence="8" id="KW-1185">Reference proteome</keyword>
<organism evidence="7 8">
    <name type="scientific">Parthenolecanium corni</name>
    <dbReference type="NCBI Taxonomy" id="536013"/>
    <lineage>
        <taxon>Eukaryota</taxon>
        <taxon>Metazoa</taxon>
        <taxon>Ecdysozoa</taxon>
        <taxon>Arthropoda</taxon>
        <taxon>Hexapoda</taxon>
        <taxon>Insecta</taxon>
        <taxon>Pterygota</taxon>
        <taxon>Neoptera</taxon>
        <taxon>Paraneoptera</taxon>
        <taxon>Hemiptera</taxon>
        <taxon>Sternorrhyncha</taxon>
        <taxon>Coccoidea</taxon>
        <taxon>Coccidae</taxon>
        <taxon>Parthenolecanium</taxon>
    </lineage>
</organism>
<keyword evidence="3" id="KW-0964">Secreted</keyword>
<name>A0AAN9T5H3_9HEMI</name>
<evidence type="ECO:0008006" key="9">
    <source>
        <dbReference type="Google" id="ProtNLM"/>
    </source>
</evidence>
<evidence type="ECO:0000256" key="5">
    <source>
        <dbReference type="SAM" id="MobiDB-lite"/>
    </source>
</evidence>
<evidence type="ECO:0000313" key="7">
    <source>
        <dbReference type="EMBL" id="KAK7573396.1"/>
    </source>
</evidence>
<feature type="region of interest" description="Disordered" evidence="5">
    <location>
        <begin position="460"/>
        <end position="625"/>
    </location>
</feature>
<feature type="compositionally biased region" description="Low complexity" evidence="5">
    <location>
        <begin position="577"/>
        <end position="586"/>
    </location>
</feature>